<dbReference type="SMART" id="SM00360">
    <property type="entry name" value="RRM"/>
    <property type="match status" value="1"/>
</dbReference>
<dbReference type="InterPro" id="IPR000504">
    <property type="entry name" value="RRM_dom"/>
</dbReference>
<dbReference type="Gene3D" id="3.30.70.330">
    <property type="match status" value="1"/>
</dbReference>
<gene>
    <name evidence="4" type="ORF">HRI_004592300</name>
</gene>
<dbReference type="Pfam" id="PF00076">
    <property type="entry name" value="RRM_1"/>
    <property type="match status" value="1"/>
</dbReference>
<dbReference type="GO" id="GO:0003723">
    <property type="term" value="F:RNA binding"/>
    <property type="evidence" value="ECO:0007669"/>
    <property type="project" value="UniProtKB-UniRule"/>
</dbReference>
<dbReference type="AlphaFoldDB" id="A0A9W7J5Z6"/>
<keyword evidence="5" id="KW-1185">Reference proteome</keyword>
<reference evidence="4" key="1">
    <citation type="submission" date="2023-05" db="EMBL/GenBank/DDBJ databases">
        <title>Genome and transcriptome analyses reveal genes involved in the formation of fine ridges on petal epidermal cells in Hibiscus trionum.</title>
        <authorList>
            <person name="Koshimizu S."/>
            <person name="Masuda S."/>
            <person name="Ishii T."/>
            <person name="Shirasu K."/>
            <person name="Hoshino A."/>
            <person name="Arita M."/>
        </authorList>
    </citation>
    <scope>NUCLEOTIDE SEQUENCE</scope>
    <source>
        <strain evidence="4">Hamamatsu line</strain>
    </source>
</reference>
<organism evidence="4 5">
    <name type="scientific">Hibiscus trionum</name>
    <name type="common">Flower of an hour</name>
    <dbReference type="NCBI Taxonomy" id="183268"/>
    <lineage>
        <taxon>Eukaryota</taxon>
        <taxon>Viridiplantae</taxon>
        <taxon>Streptophyta</taxon>
        <taxon>Embryophyta</taxon>
        <taxon>Tracheophyta</taxon>
        <taxon>Spermatophyta</taxon>
        <taxon>Magnoliopsida</taxon>
        <taxon>eudicotyledons</taxon>
        <taxon>Gunneridae</taxon>
        <taxon>Pentapetalae</taxon>
        <taxon>rosids</taxon>
        <taxon>malvids</taxon>
        <taxon>Malvales</taxon>
        <taxon>Malvaceae</taxon>
        <taxon>Malvoideae</taxon>
        <taxon>Hibiscus</taxon>
    </lineage>
</organism>
<dbReference type="OrthoDB" id="1436792at2759"/>
<dbReference type="EMBL" id="BSYR01000054">
    <property type="protein sequence ID" value="GMJ09231.1"/>
    <property type="molecule type" value="Genomic_DNA"/>
</dbReference>
<evidence type="ECO:0000313" key="5">
    <source>
        <dbReference type="Proteomes" id="UP001165190"/>
    </source>
</evidence>
<feature type="domain" description="RRM" evidence="3">
    <location>
        <begin position="69"/>
        <end position="149"/>
    </location>
</feature>
<dbReference type="PANTHER" id="PTHR34427:SF5">
    <property type="entry name" value="DUF4283 DOMAIN-CONTAINING PROTEIN"/>
    <property type="match status" value="1"/>
</dbReference>
<name>A0A9W7J5Z6_HIBTR</name>
<feature type="region of interest" description="Disordered" evidence="2">
    <location>
        <begin position="553"/>
        <end position="593"/>
    </location>
</feature>
<evidence type="ECO:0000313" key="4">
    <source>
        <dbReference type="EMBL" id="GMJ09231.1"/>
    </source>
</evidence>
<proteinExistence type="predicted"/>
<accession>A0A9W7J5Z6</accession>
<feature type="compositionally biased region" description="Basic and acidic residues" evidence="2">
    <location>
        <begin position="554"/>
        <end position="565"/>
    </location>
</feature>
<protein>
    <recommendedName>
        <fullName evidence="3">RRM domain-containing protein</fullName>
    </recommendedName>
</protein>
<dbReference type="SUPFAM" id="SSF54928">
    <property type="entry name" value="RNA-binding domain, RBD"/>
    <property type="match status" value="1"/>
</dbReference>
<evidence type="ECO:0000256" key="2">
    <source>
        <dbReference type="SAM" id="MobiDB-lite"/>
    </source>
</evidence>
<sequence length="645" mass="72647">MHDVCAVFKKTKKVEQMISLHHTSILKIKNNKNKIQTLTMEGGKANRSFHRRAADEGAEGRIGSRRLGFTVFVNYVSKRIHYRTLKEAFEGYGSVRDVFVAYNSLRRRGSSSTFAFVRFKSLDEAKNAVKEGNERLLDGFRIKVSLEKELVESRPGPKESKKGSRDNTWSYRDDRSYRDVLIGESLRNGISEARLEGVAAEKNVMVVDFTDIRKSSDGRRDGSRSHAVEIESSEVNWRALSLVGRIKAMYNPELIEQALVSEGYQVKVSQWQDLLVVLQFSSRESFNQVWCMREEMMQMWFDDLERLVGFEGKRRVKVWVRMLDVPLSVWCPSFFTNIGRKWGSVVRIDKDTLERNRFDEAKLLVEVQHASDIPDRVSILVRNQLREVKISTEVFEEDRIFLDGRSPFDDVQAAVESQESGEEHRLQGVFNDVWIEDALQRSPNDDCAQASAPQVVHAESARAKSSSNNLFDVPLLSGEGSFGPSGLGRFEMGSSGRDVSPSISNGSRLQDVPIGIISEVENGLGCFLAFDNGGKSGVPPSATPRFHLNPIEATPKRQDNCDRSGKGRKGKKGRRKTRPMEQRGVDCDLEPADGYSTRETNLKEVVQEAEATLEVSSALGVVFGASRDELVERFVLLEGAESELR</sequence>
<comment type="caution">
    <text evidence="4">The sequence shown here is derived from an EMBL/GenBank/DDBJ whole genome shotgun (WGS) entry which is preliminary data.</text>
</comment>
<dbReference type="PANTHER" id="PTHR34427">
    <property type="entry name" value="DUF4283 DOMAIN PROTEIN"/>
    <property type="match status" value="1"/>
</dbReference>
<feature type="compositionally biased region" description="Basic residues" evidence="2">
    <location>
        <begin position="566"/>
        <end position="577"/>
    </location>
</feature>
<dbReference type="InterPro" id="IPR012677">
    <property type="entry name" value="Nucleotide-bd_a/b_plait_sf"/>
</dbReference>
<dbReference type="Proteomes" id="UP001165190">
    <property type="component" value="Unassembled WGS sequence"/>
</dbReference>
<dbReference type="InterPro" id="IPR035979">
    <property type="entry name" value="RBD_domain_sf"/>
</dbReference>
<dbReference type="CDD" id="cd00590">
    <property type="entry name" value="RRM_SF"/>
    <property type="match status" value="1"/>
</dbReference>
<evidence type="ECO:0000256" key="1">
    <source>
        <dbReference type="PROSITE-ProRule" id="PRU00176"/>
    </source>
</evidence>
<evidence type="ECO:0000259" key="3">
    <source>
        <dbReference type="PROSITE" id="PS50102"/>
    </source>
</evidence>
<dbReference type="PROSITE" id="PS50102">
    <property type="entry name" value="RRM"/>
    <property type="match status" value="1"/>
</dbReference>
<keyword evidence="1" id="KW-0694">RNA-binding</keyword>